<feature type="region of interest" description="Disordered" evidence="1">
    <location>
        <begin position="1"/>
        <end position="55"/>
    </location>
</feature>
<reference evidence="3" key="1">
    <citation type="journal article" date="2017" name="Nat. Ecol. Evol.">
        <title>Genome expansion and lineage-specific genetic innovations in the forest pathogenic fungi Armillaria.</title>
        <authorList>
            <person name="Sipos G."/>
            <person name="Prasanna A.N."/>
            <person name="Walter M.C."/>
            <person name="O'Connor E."/>
            <person name="Balint B."/>
            <person name="Krizsan K."/>
            <person name="Kiss B."/>
            <person name="Hess J."/>
            <person name="Varga T."/>
            <person name="Slot J."/>
            <person name="Riley R."/>
            <person name="Boka B."/>
            <person name="Rigling D."/>
            <person name="Barry K."/>
            <person name="Lee J."/>
            <person name="Mihaltcheva S."/>
            <person name="LaButti K."/>
            <person name="Lipzen A."/>
            <person name="Waldron R."/>
            <person name="Moloney N.M."/>
            <person name="Sperisen C."/>
            <person name="Kredics L."/>
            <person name="Vagvoelgyi C."/>
            <person name="Patrignani A."/>
            <person name="Fitzpatrick D."/>
            <person name="Nagy I."/>
            <person name="Doyle S."/>
            <person name="Anderson J.B."/>
            <person name="Grigoriev I.V."/>
            <person name="Gueldener U."/>
            <person name="Muensterkoetter M."/>
            <person name="Nagy L.G."/>
        </authorList>
    </citation>
    <scope>NUCLEOTIDE SEQUENCE [LARGE SCALE GENOMIC DNA]</scope>
    <source>
        <strain evidence="3">28-4</strain>
    </source>
</reference>
<keyword evidence="3" id="KW-1185">Reference proteome</keyword>
<organism evidence="2 3">
    <name type="scientific">Armillaria solidipes</name>
    <dbReference type="NCBI Taxonomy" id="1076256"/>
    <lineage>
        <taxon>Eukaryota</taxon>
        <taxon>Fungi</taxon>
        <taxon>Dikarya</taxon>
        <taxon>Basidiomycota</taxon>
        <taxon>Agaricomycotina</taxon>
        <taxon>Agaricomycetes</taxon>
        <taxon>Agaricomycetidae</taxon>
        <taxon>Agaricales</taxon>
        <taxon>Marasmiineae</taxon>
        <taxon>Physalacriaceae</taxon>
        <taxon>Armillaria</taxon>
    </lineage>
</organism>
<evidence type="ECO:0000313" key="3">
    <source>
        <dbReference type="Proteomes" id="UP000218334"/>
    </source>
</evidence>
<dbReference type="AlphaFoldDB" id="A0A2H3AJI1"/>
<accession>A0A2H3AJI1</accession>
<proteinExistence type="predicted"/>
<dbReference type="Proteomes" id="UP000218334">
    <property type="component" value="Unassembled WGS sequence"/>
</dbReference>
<evidence type="ECO:0000313" key="2">
    <source>
        <dbReference type="EMBL" id="PBK59065.1"/>
    </source>
</evidence>
<gene>
    <name evidence="2" type="ORF">ARMSODRAFT_1027748</name>
</gene>
<evidence type="ECO:0000256" key="1">
    <source>
        <dbReference type="SAM" id="MobiDB-lite"/>
    </source>
</evidence>
<name>A0A2H3AJI1_9AGAR</name>
<dbReference type="EMBL" id="KZ293514">
    <property type="protein sequence ID" value="PBK59065.1"/>
    <property type="molecule type" value="Genomic_DNA"/>
</dbReference>
<sequence>MESTTEPISHSATSSTRESRAEMPTGSSLQHPDTVRPLATLSHDAPVTSPDHCFVNPSTFPQTTYEWIMEADESPIEPPSSWYSYPTLPPATVSSTISTLPSVASAYYVDVPSSPSNTPSYSSDAYPDGIQAQSPSRNIPVGTEDQLWAPPSRFINFPQDNPYPHYTQVTEQQHLDANLAQSPDGTFGAVLPQVDSGGIMSPPYDFWSEAPYSSGVYQLSSSPDTMSYTGASNAPDSATNSQSFGYQYAPQYVDSVPRGLSFAPVTNGLDDYYQAQEATTHSYYQYGGNYSNMPPQATVSGSFVAGDQAA</sequence>
<feature type="compositionally biased region" description="Polar residues" evidence="1">
    <location>
        <begin position="1"/>
        <end position="16"/>
    </location>
</feature>
<protein>
    <submittedName>
        <fullName evidence="2">Uncharacterized protein</fullName>
    </submittedName>
</protein>